<evidence type="ECO:0000313" key="2">
    <source>
        <dbReference type="EMBL" id="SCY73836.1"/>
    </source>
</evidence>
<proteinExistence type="predicted"/>
<evidence type="ECO:0000313" key="1">
    <source>
        <dbReference type="EMBL" id="CEG62139.1"/>
    </source>
</evidence>
<evidence type="ECO:0000313" key="4">
    <source>
        <dbReference type="Proteomes" id="UP000182998"/>
    </source>
</evidence>
<dbReference type="PATRIC" id="fig|451.8.peg.2491"/>
<dbReference type="KEGG" id="tmc:LMI_2900"/>
<evidence type="ECO:0000313" key="3">
    <source>
        <dbReference type="Proteomes" id="UP000032414"/>
    </source>
</evidence>
<protein>
    <submittedName>
        <fullName evidence="1">Uncharacterized protein</fullName>
    </submittedName>
</protein>
<organism evidence="1 3">
    <name type="scientific">Legionella micdadei</name>
    <name type="common">Tatlockia micdadei</name>
    <dbReference type="NCBI Taxonomy" id="451"/>
    <lineage>
        <taxon>Bacteria</taxon>
        <taxon>Pseudomonadati</taxon>
        <taxon>Pseudomonadota</taxon>
        <taxon>Gammaproteobacteria</taxon>
        <taxon>Legionellales</taxon>
        <taxon>Legionellaceae</taxon>
        <taxon>Legionella</taxon>
    </lineage>
</organism>
<dbReference type="RefSeq" id="WP_143001043.1">
    <property type="nucleotide sequence ID" value="NZ_CP020614.1"/>
</dbReference>
<reference evidence="3" key="1">
    <citation type="submission" date="2014-09" db="EMBL/GenBank/DDBJ databases">
        <authorList>
            <person name="Gomez-Valero L."/>
        </authorList>
    </citation>
    <scope>NUCLEOTIDE SEQUENCE [LARGE SCALE GENOMIC DNA]</scope>
    <source>
        <strain evidence="3">ATCC33218</strain>
    </source>
</reference>
<dbReference type="Proteomes" id="UP000032414">
    <property type="component" value="Chromosome I"/>
</dbReference>
<dbReference type="Proteomes" id="UP000182998">
    <property type="component" value="Unassembled WGS sequence"/>
</dbReference>
<reference evidence="1" key="2">
    <citation type="submission" date="2014-09" db="EMBL/GenBank/DDBJ databases">
        <authorList>
            <person name="GOMEZ-VALERO Laura"/>
        </authorList>
    </citation>
    <scope>NUCLEOTIDE SEQUENCE</scope>
    <source>
        <strain evidence="1">ATCC33218</strain>
    </source>
</reference>
<dbReference type="EMBL" id="LN614830">
    <property type="protein sequence ID" value="CEG62139.1"/>
    <property type="molecule type" value="Genomic_DNA"/>
</dbReference>
<dbReference type="EMBL" id="FMVN01000016">
    <property type="protein sequence ID" value="SCY73836.1"/>
    <property type="molecule type" value="Genomic_DNA"/>
</dbReference>
<keyword evidence="4" id="KW-1185">Reference proteome</keyword>
<dbReference type="AlphaFoldDB" id="A0A098GI33"/>
<dbReference type="HOGENOM" id="CLU_962880_0_0_6"/>
<gene>
    <name evidence="1" type="ORF">LMI_2900</name>
    <name evidence="2" type="ORF">SAMN02982997_02720</name>
</gene>
<name>A0A098GI33_LEGMI</name>
<reference evidence="2 4" key="3">
    <citation type="submission" date="2016-10" db="EMBL/GenBank/DDBJ databases">
        <authorList>
            <person name="Varghese N."/>
            <person name="Submissions S."/>
        </authorList>
    </citation>
    <scope>NUCLEOTIDE SEQUENCE [LARGE SCALE GENOMIC DNA]</scope>
    <source>
        <strain evidence="2 4">ATCC 33218</strain>
    </source>
</reference>
<sequence length="289" mass="32465">MKRKYENSSAMTGSGQKEIQTTAAKQKRLGFFTNSDKKYGLEQNLVCQMNKTNLVQDDHTGTQGCSVGLYELIARNQNNPDWSISLFDTCSDGPVLLLNTQTVLRGEIPHLKQDGMGIFIFSNCNGRIALEEQSLEYCIRLVIANTKQRIVVDSHLQIAVSEIDRFLQNDLKELSDYLKKYQVNLLDIETQISIIYGPKPDYLTENEYAEGELHSSDSENEIPEDEIPGILIAFMLEETLGKKINLIKGDPGSVSQIDLSTGLIYRSSDTVEVAYEADDEFESTPLQFS</sequence>
<dbReference type="OrthoDB" id="9899874at2"/>
<accession>A0A098GI33</accession>